<dbReference type="OrthoDB" id="5241646at2"/>
<reference evidence="7 8" key="1">
    <citation type="submission" date="2017-04" db="EMBL/GenBank/DDBJ databases">
        <title>Comparative genome analysis of Subtercola boreus.</title>
        <authorList>
            <person name="Cho Y.-J."/>
            <person name="Cho A."/>
            <person name="Kim O.-S."/>
            <person name="Lee J.-I."/>
        </authorList>
    </citation>
    <scope>NUCLEOTIDE SEQUENCE [LARGE SCALE GENOMIC DNA]</scope>
    <source>
        <strain evidence="7 8">K300</strain>
    </source>
</reference>
<dbReference type="InterPro" id="IPR019108">
    <property type="entry name" value="Caa3_assmbl_CtaG-rel"/>
</dbReference>
<evidence type="ECO:0000256" key="4">
    <source>
        <dbReference type="ARBA" id="ARBA00022989"/>
    </source>
</evidence>
<evidence type="ECO:0000256" key="5">
    <source>
        <dbReference type="ARBA" id="ARBA00023136"/>
    </source>
</evidence>
<feature type="transmembrane region" description="Helical" evidence="6">
    <location>
        <begin position="219"/>
        <end position="241"/>
    </location>
</feature>
<evidence type="ECO:0000256" key="6">
    <source>
        <dbReference type="SAM" id="Phobius"/>
    </source>
</evidence>
<comment type="caution">
    <text evidence="7">The sequence shown here is derived from an EMBL/GenBank/DDBJ whole genome shotgun (WGS) entry which is preliminary data.</text>
</comment>
<evidence type="ECO:0008006" key="9">
    <source>
        <dbReference type="Google" id="ProtNLM"/>
    </source>
</evidence>
<keyword evidence="2" id="KW-1003">Cell membrane</keyword>
<evidence type="ECO:0000256" key="1">
    <source>
        <dbReference type="ARBA" id="ARBA00004651"/>
    </source>
</evidence>
<keyword evidence="8" id="KW-1185">Reference proteome</keyword>
<keyword evidence="4 6" id="KW-1133">Transmembrane helix</keyword>
<comment type="subcellular location">
    <subcellularLocation>
        <location evidence="1">Cell membrane</location>
        <topology evidence="1">Multi-pass membrane protein</topology>
    </subcellularLocation>
</comment>
<dbReference type="EMBL" id="NBWZ01000002">
    <property type="protein sequence ID" value="RFA06449.1"/>
    <property type="molecule type" value="Genomic_DNA"/>
</dbReference>
<feature type="transmembrane region" description="Helical" evidence="6">
    <location>
        <begin position="175"/>
        <end position="198"/>
    </location>
</feature>
<organism evidence="7 8">
    <name type="scientific">Subtercola boreus</name>
    <dbReference type="NCBI Taxonomy" id="120213"/>
    <lineage>
        <taxon>Bacteria</taxon>
        <taxon>Bacillati</taxon>
        <taxon>Actinomycetota</taxon>
        <taxon>Actinomycetes</taxon>
        <taxon>Micrococcales</taxon>
        <taxon>Microbacteriaceae</taxon>
        <taxon>Subtercola</taxon>
    </lineage>
</organism>
<feature type="transmembrane region" description="Helical" evidence="6">
    <location>
        <begin position="30"/>
        <end position="48"/>
    </location>
</feature>
<dbReference type="RefSeq" id="WP_116416829.1">
    <property type="nucleotide sequence ID" value="NZ_NBWZ01000002.1"/>
</dbReference>
<keyword evidence="3 6" id="KW-0812">Transmembrane</keyword>
<evidence type="ECO:0000313" key="8">
    <source>
        <dbReference type="Proteomes" id="UP000256486"/>
    </source>
</evidence>
<sequence>MDDSPFGDLAWIPVLPPSLEQFLAPNLQPVPVLPVIAVVLGILYILGATRQWVSHRPWSLIRTLCFVAGCALTAVTMGAGLEGYGFVLLSVFIFQQLTLMMAVPVLLVLGSPGTLLLRSMPHRGPGRVVLVSALTLLRSWPMRVAVHPAVMIPLFLAAFYGLYLTDTADVLLQTLGGHLALELFFLGSGLLFTAPLISSDPLPGRQSHLGRLVDVFAEMPLHAFFGVIVMTSTIPLVSSFASAARWGIDPLKDQQLAGGLAWSYGELPSVIILLVLLVRWERDDTRKARRATLKADLLGDTEFDAYNAHLKRLSERQG</sequence>
<protein>
    <recommendedName>
        <fullName evidence="9">Cytochrome c oxidase assembly protein</fullName>
    </recommendedName>
</protein>
<dbReference type="Pfam" id="PF09678">
    <property type="entry name" value="Caa3_CtaG"/>
    <property type="match status" value="1"/>
</dbReference>
<evidence type="ECO:0000256" key="3">
    <source>
        <dbReference type="ARBA" id="ARBA00022692"/>
    </source>
</evidence>
<dbReference type="Proteomes" id="UP000256486">
    <property type="component" value="Unassembled WGS sequence"/>
</dbReference>
<evidence type="ECO:0000256" key="2">
    <source>
        <dbReference type="ARBA" id="ARBA00022475"/>
    </source>
</evidence>
<dbReference type="AlphaFoldDB" id="A0A3E0V9V3"/>
<feature type="transmembrane region" description="Helical" evidence="6">
    <location>
        <begin position="93"/>
        <end position="117"/>
    </location>
</feature>
<dbReference type="GO" id="GO:0005886">
    <property type="term" value="C:plasma membrane"/>
    <property type="evidence" value="ECO:0007669"/>
    <property type="project" value="UniProtKB-SubCell"/>
</dbReference>
<accession>A0A3E0V9V3</accession>
<proteinExistence type="predicted"/>
<feature type="transmembrane region" description="Helical" evidence="6">
    <location>
        <begin position="60"/>
        <end position="81"/>
    </location>
</feature>
<evidence type="ECO:0000313" key="7">
    <source>
        <dbReference type="EMBL" id="RFA06449.1"/>
    </source>
</evidence>
<gene>
    <name evidence="7" type="ORF">B7R54_18910</name>
</gene>
<feature type="transmembrane region" description="Helical" evidence="6">
    <location>
        <begin position="261"/>
        <end position="280"/>
    </location>
</feature>
<keyword evidence="5 6" id="KW-0472">Membrane</keyword>
<name>A0A3E0V9V3_9MICO</name>
<feature type="transmembrane region" description="Helical" evidence="6">
    <location>
        <begin position="144"/>
        <end position="163"/>
    </location>
</feature>